<name>A0A3E2XNB7_9FIRM</name>
<evidence type="ECO:0008006" key="3">
    <source>
        <dbReference type="Google" id="ProtNLM"/>
    </source>
</evidence>
<dbReference type="Proteomes" id="UP000261231">
    <property type="component" value="Unassembled WGS sequence"/>
</dbReference>
<evidence type="ECO:0000313" key="2">
    <source>
        <dbReference type="Proteomes" id="UP000261231"/>
    </source>
</evidence>
<organism evidence="1 2">
    <name type="scientific">Coprococcus catus</name>
    <dbReference type="NCBI Taxonomy" id="116085"/>
    <lineage>
        <taxon>Bacteria</taxon>
        <taxon>Bacillati</taxon>
        <taxon>Bacillota</taxon>
        <taxon>Clostridia</taxon>
        <taxon>Lachnospirales</taxon>
        <taxon>Lachnospiraceae</taxon>
        <taxon>Coprococcus</taxon>
    </lineage>
</organism>
<dbReference type="RefSeq" id="WP_117539972.1">
    <property type="nucleotide sequence ID" value="NZ_QVFD01000006.1"/>
</dbReference>
<gene>
    <name evidence="1" type="ORF">DW747_08450</name>
</gene>
<evidence type="ECO:0000313" key="1">
    <source>
        <dbReference type="EMBL" id="RGC47688.1"/>
    </source>
</evidence>
<reference evidence="1 2" key="1">
    <citation type="submission" date="2018-08" db="EMBL/GenBank/DDBJ databases">
        <title>A genome reference for cultivated species of the human gut microbiota.</title>
        <authorList>
            <person name="Zou Y."/>
            <person name="Xue W."/>
            <person name="Luo G."/>
        </authorList>
    </citation>
    <scope>NUCLEOTIDE SEQUENCE [LARGE SCALE GENOMIC DNA]</scope>
    <source>
        <strain evidence="1 2">AM28-39</strain>
    </source>
</reference>
<dbReference type="AlphaFoldDB" id="A0A3E2XNB7"/>
<dbReference type="Gene3D" id="3.90.70.10">
    <property type="entry name" value="Cysteine proteinases"/>
    <property type="match status" value="1"/>
</dbReference>
<accession>A0A3E2XNB7</accession>
<protein>
    <recommendedName>
        <fullName evidence="3">Peptidase C39 domain-containing protein</fullName>
    </recommendedName>
</protein>
<sequence>MSRTKKILLTLLAYLTAFIAAVCVSSFVLNQGKVSGEQQRSSADLPLLYVRTGGELMNEMHGYTEPVDGGYYRDTLTPVGESKTINLSMDTYGHNISSVSFELYNDQYTDLIESGDCTDMEKVNAMVQMQLQFKNTLYSNREYCLHLMLKNDQDQVYHYYTRVRYGSDLKAAEKLKFVLDFNETTFNKDSADALSSYLESTSSSSSSDKSLVTLYSSSDTVTWGSMAPYRTSEIAIRLKEINTETAAFTLSYTIESSAGDINTFYNVNEYYRLRWTDSKVYLLDFERRMAENIGLADITVSSGALRLGIGDASDIDYASYGTDQQQYTWVTGDQQLWLYDNTNRIMTKVYTEEDDNHNCGRQDEAGIKVVHADPETGDLYFIVYGYMHSGNYEGREGVMVYHFSHEDVLLEDLVFIPFNKGFEQMRSGLEELAYMNDDGTLYLLLEDTVYAIDVNMGKMDVAYKDLNSSNCTASGDGIFVMCDGGDENAGERLKIVDLNSGKERTIEGGDWRIVPLGYAGKDLIYGLIDPQMLTEDSSGVIRTPISEVHILDENYNEVKTYQKSGDYVMRLTISDGNISMKLAKAVKNGNYTDYQDAGEDYIIRNIENDDQKIYVDKQKDSIRGQQNWLHLNTSDSFVPISQSARYLDPGYDISRKYEDTDQVEMQYYVYTKGRMDAAFATIQEAVDYGTTYAGTIMTSHKQVIWQKAGRAYIWDLNIDSINKTSNTQSMNSILIKTIADYEGWELNGTIDDAEPLFAAMTAVLPAETIDLSGLKLDDVLHFVYRDRVVAVKLSNNNYGLITAYDNDYVWIADPAKGEVYSMTQTAAEKLFEQNGKVYYSYMD</sequence>
<comment type="caution">
    <text evidence="1">The sequence shown here is derived from an EMBL/GenBank/DDBJ whole genome shotgun (WGS) entry which is preliminary data.</text>
</comment>
<dbReference type="EMBL" id="QVFD01000006">
    <property type="protein sequence ID" value="RGC47688.1"/>
    <property type="molecule type" value="Genomic_DNA"/>
</dbReference>
<proteinExistence type="predicted"/>
<dbReference type="SUPFAM" id="SSF75011">
    <property type="entry name" value="3-carboxy-cis,cis-mucoante lactonizing enzyme"/>
    <property type="match status" value="1"/>
</dbReference>
<keyword evidence="2" id="KW-1185">Reference proteome</keyword>
<dbReference type="OrthoDB" id="1761263at2"/>